<sequence>MADDFSRQLMAARLLNPSQGGIVDRRAALAQRLLQNQPQPGPDARSGNLAILSGLLTGGYAGYTGAEAARQQDADRDEMRDMLRQAQKREAQDRAEAQQFMGRLGFGGGADAGMNSGPAGGAPVPLQTHSGGTASVPGPGGMPGSIRPETHQAINTPNPGSSDTAPAIPLAGIGGPLPGAAGGNPLAGPLPGAPPVQPGAGNPLLGQTPEGAAPAAGATPRNGELDPASLVSIGGPHRLTAPAATAYQQMIAAAREAGFNIAPTDSYRTLAQQQALARRKGLYSQGGYAAAPGTSRHGLGEALDLGVVGPDGRIMPLPQQAQAWLQQNGGRFGFETIPREPWHWQFRGAAPAGQAPGGGQRQQMASLSAATDAPPAADGMPMPQPAPTMQQRLAQQLMPGGAPAADTRAQALVAQLDPEMAARAALAAGMSPNERIRAMAAPLSAYANRSPHTQVIDTANGQALIDQRTGSVVRNLGPGANPHTSVHETAEGIFLIDDRTGQPIRRLGSPVDRRTVIDNTQRGETVYSQERGRSAARAVDELEAASASAGQNISRLNMLERALGNLSTGPGAATQMRVGQLAQRLGIPDETLAGMGLDRNATASAEVVQALSGQILQGMIGPGGIPANNFSNADREALERTLPGLGNSPAGNRAMVAVLRATSQRQAEIGEAWRAWQRDNGADAASFRRFQNERLPQLVARDVIAPLIGGQASGGGGAGPGAAAGASGGFGPGGRGTAEPGPPPLPMMQQGGRSVPDAGRLRGGEVYTLPNGARARFDADRQTFIEVR</sequence>
<dbReference type="SUPFAM" id="SSF55166">
    <property type="entry name" value="Hedgehog/DD-peptidase"/>
    <property type="match status" value="1"/>
</dbReference>
<keyword evidence="4" id="KW-0378">Hydrolase</keyword>
<accession>A0A9X2BY75</accession>
<dbReference type="InterPro" id="IPR003709">
    <property type="entry name" value="VanY-like_core_dom"/>
</dbReference>
<dbReference type="Gene3D" id="3.30.1380.10">
    <property type="match status" value="1"/>
</dbReference>
<feature type="domain" description="D-alanyl-D-alanine carboxypeptidase-like core" evidence="3">
    <location>
        <begin position="237"/>
        <end position="348"/>
    </location>
</feature>
<evidence type="ECO:0000259" key="3">
    <source>
        <dbReference type="Pfam" id="PF02557"/>
    </source>
</evidence>
<evidence type="ECO:0000313" key="5">
    <source>
        <dbReference type="Proteomes" id="UP001139516"/>
    </source>
</evidence>
<feature type="compositionally biased region" description="Gly residues" evidence="2">
    <location>
        <begin position="172"/>
        <end position="182"/>
    </location>
</feature>
<dbReference type="PANTHER" id="PTHR34385">
    <property type="entry name" value="D-ALANYL-D-ALANINE CARBOXYPEPTIDASE"/>
    <property type="match status" value="1"/>
</dbReference>
<feature type="region of interest" description="Disordered" evidence="2">
    <location>
        <begin position="348"/>
        <end position="390"/>
    </location>
</feature>
<dbReference type="Proteomes" id="UP001139516">
    <property type="component" value="Unassembled WGS sequence"/>
</dbReference>
<dbReference type="EMBL" id="JALPRX010000176">
    <property type="protein sequence ID" value="MCK8788081.1"/>
    <property type="molecule type" value="Genomic_DNA"/>
</dbReference>
<dbReference type="GO" id="GO:0006508">
    <property type="term" value="P:proteolysis"/>
    <property type="evidence" value="ECO:0007669"/>
    <property type="project" value="InterPro"/>
</dbReference>
<evidence type="ECO:0000313" key="4">
    <source>
        <dbReference type="EMBL" id="MCK8788081.1"/>
    </source>
</evidence>
<keyword evidence="1" id="KW-0175">Coiled coil</keyword>
<feature type="compositionally biased region" description="Low complexity" evidence="2">
    <location>
        <begin position="198"/>
        <end position="220"/>
    </location>
</feature>
<protein>
    <submittedName>
        <fullName evidence="4">D-alanyl-D-alanine carboxypeptidase family protein</fullName>
    </submittedName>
</protein>
<feature type="region of interest" description="Disordered" evidence="2">
    <location>
        <begin position="103"/>
        <end position="233"/>
    </location>
</feature>
<feature type="compositionally biased region" description="Polar residues" evidence="2">
    <location>
        <begin position="152"/>
        <end position="164"/>
    </location>
</feature>
<keyword evidence="4" id="KW-0121">Carboxypeptidase</keyword>
<dbReference type="PANTHER" id="PTHR34385:SF1">
    <property type="entry name" value="PEPTIDOGLYCAN L-ALANYL-D-GLUTAMATE ENDOPEPTIDASE CWLK"/>
    <property type="match status" value="1"/>
</dbReference>
<dbReference type="RefSeq" id="WP_248670123.1">
    <property type="nucleotide sequence ID" value="NZ_JALPRX010000176.1"/>
</dbReference>
<reference evidence="4" key="1">
    <citation type="submission" date="2022-04" db="EMBL/GenBank/DDBJ databases">
        <title>Roseomonas acroporae sp. nov., isolated from coral Acropora digitifera.</title>
        <authorList>
            <person name="Sun H."/>
        </authorList>
    </citation>
    <scope>NUCLEOTIDE SEQUENCE</scope>
    <source>
        <strain evidence="4">NAR14</strain>
    </source>
</reference>
<gene>
    <name evidence="4" type="ORF">M0638_27370</name>
</gene>
<keyword evidence="4" id="KW-0645">Protease</keyword>
<dbReference type="Pfam" id="PF02557">
    <property type="entry name" value="VanY"/>
    <property type="match status" value="1"/>
</dbReference>
<keyword evidence="5" id="KW-1185">Reference proteome</keyword>
<dbReference type="AlphaFoldDB" id="A0A9X2BY75"/>
<evidence type="ECO:0000256" key="1">
    <source>
        <dbReference type="SAM" id="Coils"/>
    </source>
</evidence>
<dbReference type="InterPro" id="IPR052179">
    <property type="entry name" value="DD-CPase-like"/>
</dbReference>
<name>A0A9X2BY75_9PROT</name>
<feature type="region of interest" description="Disordered" evidence="2">
    <location>
        <begin position="713"/>
        <end position="765"/>
    </location>
</feature>
<proteinExistence type="predicted"/>
<dbReference type="InterPro" id="IPR009045">
    <property type="entry name" value="Zn_M74/Hedgehog-like"/>
</dbReference>
<organism evidence="4 5">
    <name type="scientific">Roseomonas acroporae</name>
    <dbReference type="NCBI Taxonomy" id="2937791"/>
    <lineage>
        <taxon>Bacteria</taxon>
        <taxon>Pseudomonadati</taxon>
        <taxon>Pseudomonadota</taxon>
        <taxon>Alphaproteobacteria</taxon>
        <taxon>Acetobacterales</taxon>
        <taxon>Roseomonadaceae</taxon>
        <taxon>Roseomonas</taxon>
    </lineage>
</organism>
<feature type="compositionally biased region" description="Low complexity" evidence="2">
    <location>
        <begin position="369"/>
        <end position="390"/>
    </location>
</feature>
<dbReference type="GO" id="GO:0004180">
    <property type="term" value="F:carboxypeptidase activity"/>
    <property type="evidence" value="ECO:0007669"/>
    <property type="project" value="UniProtKB-KW"/>
</dbReference>
<evidence type="ECO:0000256" key="2">
    <source>
        <dbReference type="SAM" id="MobiDB-lite"/>
    </source>
</evidence>
<dbReference type="CDD" id="cd14814">
    <property type="entry name" value="Peptidase_M15"/>
    <property type="match status" value="1"/>
</dbReference>
<feature type="coiled-coil region" evidence="1">
    <location>
        <begin position="69"/>
        <end position="96"/>
    </location>
</feature>
<comment type="caution">
    <text evidence="4">The sequence shown here is derived from an EMBL/GenBank/DDBJ whole genome shotgun (WGS) entry which is preliminary data.</text>
</comment>
<feature type="compositionally biased region" description="Gly residues" evidence="2">
    <location>
        <begin position="713"/>
        <end position="736"/>
    </location>
</feature>